<reference evidence="2 3" key="1">
    <citation type="journal article" date="2018" name="Nat. Ecol. Evol.">
        <title>Genomic signatures of mitonuclear coevolution across populations of Tigriopus californicus.</title>
        <authorList>
            <person name="Barreto F.S."/>
            <person name="Watson E.T."/>
            <person name="Lima T.G."/>
            <person name="Willett C.S."/>
            <person name="Edmands S."/>
            <person name="Li W."/>
            <person name="Burton R.S."/>
        </authorList>
    </citation>
    <scope>NUCLEOTIDE SEQUENCE [LARGE SCALE GENOMIC DNA]</scope>
    <source>
        <strain evidence="2 3">San Diego</strain>
    </source>
</reference>
<dbReference type="Proteomes" id="UP000318571">
    <property type="component" value="Chromosome 6"/>
</dbReference>
<evidence type="ECO:0008006" key="4">
    <source>
        <dbReference type="Google" id="ProtNLM"/>
    </source>
</evidence>
<name>A0A553PNL1_TIGCA</name>
<evidence type="ECO:0000313" key="3">
    <source>
        <dbReference type="Proteomes" id="UP000318571"/>
    </source>
</evidence>
<dbReference type="EMBL" id="VCGU01000002">
    <property type="protein sequence ID" value="TRY79271.1"/>
    <property type="molecule type" value="Genomic_DNA"/>
</dbReference>
<comment type="caution">
    <text evidence="2">The sequence shown here is derived from an EMBL/GenBank/DDBJ whole genome shotgun (WGS) entry which is preliminary data.</text>
</comment>
<proteinExistence type="predicted"/>
<dbReference type="STRING" id="6832.A0A553PNL1"/>
<keyword evidence="3" id="KW-1185">Reference proteome</keyword>
<accession>A0A553PNL1</accession>
<gene>
    <name evidence="2" type="ORF">TCAL_17064</name>
</gene>
<evidence type="ECO:0000313" key="2">
    <source>
        <dbReference type="EMBL" id="TRY79271.1"/>
    </source>
</evidence>
<organism evidence="2 3">
    <name type="scientific">Tigriopus californicus</name>
    <name type="common">Marine copepod</name>
    <dbReference type="NCBI Taxonomy" id="6832"/>
    <lineage>
        <taxon>Eukaryota</taxon>
        <taxon>Metazoa</taxon>
        <taxon>Ecdysozoa</taxon>
        <taxon>Arthropoda</taxon>
        <taxon>Crustacea</taxon>
        <taxon>Multicrustacea</taxon>
        <taxon>Hexanauplia</taxon>
        <taxon>Copepoda</taxon>
        <taxon>Harpacticoida</taxon>
        <taxon>Harpacticidae</taxon>
        <taxon>Tigriopus</taxon>
    </lineage>
</organism>
<sequence>MPKTKADPNFVIKEFVGPIVWEYNRQKKTAHYLQSHNEGGKSKQQTLQFSSNEDAPSNEFAQNLCKAFVVSNIPLSKAEHPAIVEFLEKYTKEQILSRRTLTRVMEVTSKDLLVKLKLQLIGKPLFVIVDETTDCTGRAKCTILVGPLDGSFLGKPFHIDLADFNKTVQQCITLPLFKVLGNDLNYEEVRLLLPDGAAYCLKAGSGQKALFPNLIHATCLAYGLNKVAEKVRWCEVFAALQPAKSPSHQNQCSPARTWLAAAFYYADHYRIVKKHKLGMQPESRAIETAQELFQDNDIPDQFALIKANFQDSI</sequence>
<feature type="region of interest" description="Disordered" evidence="1">
    <location>
        <begin position="33"/>
        <end position="54"/>
    </location>
</feature>
<dbReference type="AlphaFoldDB" id="A0A553PNL1"/>
<evidence type="ECO:0000256" key="1">
    <source>
        <dbReference type="SAM" id="MobiDB-lite"/>
    </source>
</evidence>
<protein>
    <recommendedName>
        <fullName evidence="4">DUF659 domain-containing protein</fullName>
    </recommendedName>
</protein>